<evidence type="ECO:0000313" key="7">
    <source>
        <dbReference type="Proteomes" id="UP000294555"/>
    </source>
</evidence>
<dbReference type="NCBIfam" id="NF007618">
    <property type="entry name" value="PRK10266.1"/>
    <property type="match status" value="1"/>
</dbReference>
<dbReference type="SUPFAM" id="SSF49493">
    <property type="entry name" value="HSP40/DnaJ peptide-binding domain"/>
    <property type="match status" value="2"/>
</dbReference>
<dbReference type="InterPro" id="IPR036869">
    <property type="entry name" value="J_dom_sf"/>
</dbReference>
<keyword evidence="1" id="KW-0963">Cytoplasm</keyword>
<dbReference type="RefSeq" id="WP_132925049.1">
    <property type="nucleotide sequence ID" value="NZ_SJOI01000001.1"/>
</dbReference>
<dbReference type="FunFam" id="2.60.260.20:FF:000013">
    <property type="entry name" value="DnaJ subfamily B member 11"/>
    <property type="match status" value="1"/>
</dbReference>
<sequence length="318" mass="34762">MDFKDYYAALGVEPNADLKTIKTAYRRLARKYHPDVSTEPNAESRFKDVAEAYEVLKDTARRAEYDELRKYGQGGRFEAPPGWQPSGRAGGAQTGDDFNFQQHDFSDFFESVFGGRGQARAAQSGRTAARRGQDVEIEVAVFLEETLKEHQRTISFQLPGSVEYGRQAPPAAKTLKVKIPAGVGDGDRIRIKGQGPAGSGGGPNGDVYLIIRIAPHPLFDIDGNNLLVTLPLAPWEAALGAKVTVPTLTGKITLTVPPNSQTGQQLRIKGKGLANKQGTGDLYALIKVVMPQQTDDKGRKLWAEIAEHCAFNPRAEWE</sequence>
<dbReference type="InterPro" id="IPR002939">
    <property type="entry name" value="DnaJ_C"/>
</dbReference>
<feature type="domain" description="J" evidence="5">
    <location>
        <begin position="5"/>
        <end position="69"/>
    </location>
</feature>
<dbReference type="PRINTS" id="PR00625">
    <property type="entry name" value="JDOMAIN"/>
</dbReference>
<dbReference type="InterPro" id="IPR008971">
    <property type="entry name" value="HSP40/DnaJ_pept-bd"/>
</dbReference>
<dbReference type="Gene3D" id="1.10.287.110">
    <property type="entry name" value="DnaJ domain"/>
    <property type="match status" value="1"/>
</dbReference>
<dbReference type="Gene3D" id="2.60.260.20">
    <property type="entry name" value="Urease metallochaperone UreE, N-terminal domain"/>
    <property type="match status" value="2"/>
</dbReference>
<dbReference type="InterPro" id="IPR001623">
    <property type="entry name" value="DnaJ_domain"/>
</dbReference>
<dbReference type="Proteomes" id="UP000294555">
    <property type="component" value="Unassembled WGS sequence"/>
</dbReference>
<dbReference type="PROSITE" id="PS00636">
    <property type="entry name" value="DNAJ_1"/>
    <property type="match status" value="1"/>
</dbReference>
<feature type="region of interest" description="Disordered" evidence="4">
    <location>
        <begin position="72"/>
        <end position="97"/>
    </location>
</feature>
<name>A0A4R1NNT9_9GAMM</name>
<reference evidence="6 7" key="1">
    <citation type="submission" date="2019-02" db="EMBL/GenBank/DDBJ databases">
        <title>Investigation of anaerobic lignin degradation for improved lignocellulosic biofuels.</title>
        <authorList>
            <person name="Deangelis K."/>
        </authorList>
    </citation>
    <scope>NUCLEOTIDE SEQUENCE [LARGE SCALE GENOMIC DNA]</scope>
    <source>
        <strain evidence="6 7">159R</strain>
    </source>
</reference>
<accession>A0A4R1NNT9</accession>
<dbReference type="GO" id="GO:0042026">
    <property type="term" value="P:protein refolding"/>
    <property type="evidence" value="ECO:0007669"/>
    <property type="project" value="TreeGrafter"/>
</dbReference>
<dbReference type="SMART" id="SM00271">
    <property type="entry name" value="DnaJ"/>
    <property type="match status" value="1"/>
</dbReference>
<gene>
    <name evidence="6" type="ORF">EZJ58_4234</name>
</gene>
<organism evidence="6 7">
    <name type="scientific">Sodalis ligni</name>
    <dbReference type="NCBI Taxonomy" id="2697027"/>
    <lineage>
        <taxon>Bacteria</taxon>
        <taxon>Pseudomonadati</taxon>
        <taxon>Pseudomonadota</taxon>
        <taxon>Gammaproteobacteria</taxon>
        <taxon>Enterobacterales</taxon>
        <taxon>Bruguierivoracaceae</taxon>
        <taxon>Sodalis</taxon>
    </lineage>
</organism>
<evidence type="ECO:0000256" key="3">
    <source>
        <dbReference type="ARBA" id="ARBA00023186"/>
    </source>
</evidence>
<dbReference type="PROSITE" id="PS50076">
    <property type="entry name" value="DNAJ_2"/>
    <property type="match status" value="1"/>
</dbReference>
<keyword evidence="7" id="KW-1185">Reference proteome</keyword>
<dbReference type="PANTHER" id="PTHR43096:SF52">
    <property type="entry name" value="DNAJ HOMOLOG 1, MITOCHONDRIAL-RELATED"/>
    <property type="match status" value="1"/>
</dbReference>
<protein>
    <submittedName>
        <fullName evidence="6">Curved DNA-binding protein</fullName>
    </submittedName>
</protein>
<dbReference type="CDD" id="cd06257">
    <property type="entry name" value="DnaJ"/>
    <property type="match status" value="1"/>
</dbReference>
<dbReference type="EMBL" id="SJOI01000001">
    <property type="protein sequence ID" value="TCL06010.1"/>
    <property type="molecule type" value="Genomic_DNA"/>
</dbReference>
<dbReference type="Pfam" id="PF00226">
    <property type="entry name" value="DnaJ"/>
    <property type="match status" value="1"/>
</dbReference>
<dbReference type="Pfam" id="PF01556">
    <property type="entry name" value="DnaJ_C"/>
    <property type="match status" value="1"/>
</dbReference>
<dbReference type="AlphaFoldDB" id="A0A4R1NNT9"/>
<evidence type="ECO:0000256" key="4">
    <source>
        <dbReference type="SAM" id="MobiDB-lite"/>
    </source>
</evidence>
<dbReference type="SUPFAM" id="SSF46565">
    <property type="entry name" value="Chaperone J-domain"/>
    <property type="match status" value="1"/>
</dbReference>
<dbReference type="OrthoDB" id="9779889at2"/>
<dbReference type="CDD" id="cd10747">
    <property type="entry name" value="DnaJ_C"/>
    <property type="match status" value="1"/>
</dbReference>
<comment type="caution">
    <text evidence="6">The sequence shown here is derived from an EMBL/GenBank/DDBJ whole genome shotgun (WGS) entry which is preliminary data.</text>
</comment>
<evidence type="ECO:0000259" key="5">
    <source>
        <dbReference type="PROSITE" id="PS50076"/>
    </source>
</evidence>
<dbReference type="GO" id="GO:0051082">
    <property type="term" value="F:unfolded protein binding"/>
    <property type="evidence" value="ECO:0007669"/>
    <property type="project" value="InterPro"/>
</dbReference>
<dbReference type="FunFam" id="2.60.260.20:FF:000008">
    <property type="entry name" value="Curved DNA-binding protein"/>
    <property type="match status" value="1"/>
</dbReference>
<evidence type="ECO:0000256" key="1">
    <source>
        <dbReference type="ARBA" id="ARBA00022490"/>
    </source>
</evidence>
<evidence type="ECO:0000256" key="2">
    <source>
        <dbReference type="ARBA" id="ARBA00023125"/>
    </source>
</evidence>
<keyword evidence="2 6" id="KW-0238">DNA-binding</keyword>
<keyword evidence="3" id="KW-0143">Chaperone</keyword>
<dbReference type="GO" id="GO:0003677">
    <property type="term" value="F:DNA binding"/>
    <property type="evidence" value="ECO:0007669"/>
    <property type="project" value="UniProtKB-KW"/>
</dbReference>
<dbReference type="InterPro" id="IPR018253">
    <property type="entry name" value="DnaJ_domain_CS"/>
</dbReference>
<proteinExistence type="predicted"/>
<dbReference type="PANTHER" id="PTHR43096">
    <property type="entry name" value="DNAJ HOMOLOG 1, MITOCHONDRIAL-RELATED"/>
    <property type="match status" value="1"/>
</dbReference>
<evidence type="ECO:0000313" key="6">
    <source>
        <dbReference type="EMBL" id="TCL06010.1"/>
    </source>
</evidence>
<dbReference type="GO" id="GO:0005737">
    <property type="term" value="C:cytoplasm"/>
    <property type="evidence" value="ECO:0007669"/>
    <property type="project" value="TreeGrafter"/>
</dbReference>